<proteinExistence type="predicted"/>
<dbReference type="InterPro" id="IPR024370">
    <property type="entry name" value="PBP_domain"/>
</dbReference>
<dbReference type="CDD" id="cd13653">
    <property type="entry name" value="PBP2_phosphate_like_1"/>
    <property type="match status" value="1"/>
</dbReference>
<evidence type="ECO:0000313" key="5">
    <source>
        <dbReference type="Proteomes" id="UP001371305"/>
    </source>
</evidence>
<organism evidence="4 5">
    <name type="scientific">Luteolibacter soli</name>
    <dbReference type="NCBI Taxonomy" id="3135280"/>
    <lineage>
        <taxon>Bacteria</taxon>
        <taxon>Pseudomonadati</taxon>
        <taxon>Verrucomicrobiota</taxon>
        <taxon>Verrucomicrobiia</taxon>
        <taxon>Verrucomicrobiales</taxon>
        <taxon>Verrucomicrobiaceae</taxon>
        <taxon>Luteolibacter</taxon>
    </lineage>
</organism>
<dbReference type="RefSeq" id="WP_341407652.1">
    <property type="nucleotide sequence ID" value="NZ_JBBUKT010000014.1"/>
</dbReference>
<sequence>MRTTIRFAAASLFAGAMLAASASAQNISIKGSDTLGAKLVPQLAESFSAKNKGVKFDIAAEGSSTAFPALANGTAQIGMSSRKAKPEEITAARAKGIKLNEVEACHDMIVVIVNKANGIKALTKDQVAKIFTGQVKDWSEVGGTPGPISIYTRNTASGTYKDWQTLAMKGRNYPDSAQKLAGNEQIAQEVAKNKNGVGYVGLAYSKASGVADITIEGVEPVAANATKYAYSRACYYYIPETADATAKAFVEFATGAEGQKIAERLGFVPNK</sequence>
<dbReference type="PANTHER" id="PTHR30570:SF1">
    <property type="entry name" value="PHOSPHATE-BINDING PROTEIN PSTS"/>
    <property type="match status" value="1"/>
</dbReference>
<keyword evidence="5" id="KW-1185">Reference proteome</keyword>
<dbReference type="SUPFAM" id="SSF53850">
    <property type="entry name" value="Periplasmic binding protein-like II"/>
    <property type="match status" value="1"/>
</dbReference>
<gene>
    <name evidence="4" type="ORF">WKV53_25430</name>
</gene>
<evidence type="ECO:0000313" key="4">
    <source>
        <dbReference type="EMBL" id="MEK7953884.1"/>
    </source>
</evidence>
<name>A0ABU9B3V2_9BACT</name>
<dbReference type="Proteomes" id="UP001371305">
    <property type="component" value="Unassembled WGS sequence"/>
</dbReference>
<feature type="signal peptide" evidence="2">
    <location>
        <begin position="1"/>
        <end position="24"/>
    </location>
</feature>
<dbReference type="EMBL" id="JBBUKT010000014">
    <property type="protein sequence ID" value="MEK7953884.1"/>
    <property type="molecule type" value="Genomic_DNA"/>
</dbReference>
<dbReference type="PANTHER" id="PTHR30570">
    <property type="entry name" value="PERIPLASMIC PHOSPHATE BINDING COMPONENT OF PHOSPHATE ABC TRANSPORTER"/>
    <property type="match status" value="1"/>
</dbReference>
<accession>A0ABU9B3V2</accession>
<dbReference type="InterPro" id="IPR050811">
    <property type="entry name" value="Phosphate_ABC_transporter"/>
</dbReference>
<keyword evidence="1 2" id="KW-0732">Signal</keyword>
<evidence type="ECO:0000259" key="3">
    <source>
        <dbReference type="Pfam" id="PF12849"/>
    </source>
</evidence>
<protein>
    <submittedName>
        <fullName evidence="4">Phosphate ABC transporter substrate-binding protein</fullName>
    </submittedName>
</protein>
<evidence type="ECO:0000256" key="1">
    <source>
        <dbReference type="ARBA" id="ARBA00022729"/>
    </source>
</evidence>
<reference evidence="4 5" key="1">
    <citation type="submission" date="2024-04" db="EMBL/GenBank/DDBJ databases">
        <title>Luteolibacter sp. isolated from soil.</title>
        <authorList>
            <person name="An J."/>
        </authorList>
    </citation>
    <scope>NUCLEOTIDE SEQUENCE [LARGE SCALE GENOMIC DNA]</scope>
    <source>
        <strain evidence="4 5">Y139</strain>
    </source>
</reference>
<evidence type="ECO:0000256" key="2">
    <source>
        <dbReference type="SAM" id="SignalP"/>
    </source>
</evidence>
<feature type="chain" id="PRO_5046198645" evidence="2">
    <location>
        <begin position="25"/>
        <end position="271"/>
    </location>
</feature>
<dbReference type="Pfam" id="PF12849">
    <property type="entry name" value="PBP_like_2"/>
    <property type="match status" value="1"/>
</dbReference>
<comment type="caution">
    <text evidence="4">The sequence shown here is derived from an EMBL/GenBank/DDBJ whole genome shotgun (WGS) entry which is preliminary data.</text>
</comment>
<feature type="domain" description="PBP" evidence="3">
    <location>
        <begin position="21"/>
        <end position="256"/>
    </location>
</feature>
<dbReference type="Gene3D" id="3.40.190.10">
    <property type="entry name" value="Periplasmic binding protein-like II"/>
    <property type="match status" value="2"/>
</dbReference>